<evidence type="ECO:0000259" key="1">
    <source>
        <dbReference type="PROSITE" id="PS50943"/>
    </source>
</evidence>
<dbReference type="SUPFAM" id="SSF47413">
    <property type="entry name" value="lambda repressor-like DNA-binding domains"/>
    <property type="match status" value="1"/>
</dbReference>
<dbReference type="CDD" id="cd00093">
    <property type="entry name" value="HTH_XRE"/>
    <property type="match status" value="1"/>
</dbReference>
<dbReference type="EMBL" id="AMFJ01028863">
    <property type="protein sequence ID" value="EKD44431.1"/>
    <property type="molecule type" value="Genomic_DNA"/>
</dbReference>
<dbReference type="Gene3D" id="1.10.260.40">
    <property type="entry name" value="lambda repressor-like DNA-binding domains"/>
    <property type="match status" value="1"/>
</dbReference>
<dbReference type="Pfam" id="PF01381">
    <property type="entry name" value="HTH_3"/>
    <property type="match status" value="1"/>
</dbReference>
<gene>
    <name evidence="2" type="ORF">ACD_71C00132G0003</name>
</gene>
<dbReference type="InterPro" id="IPR010982">
    <property type="entry name" value="Lambda_DNA-bd_dom_sf"/>
</dbReference>
<dbReference type="GO" id="GO:0003677">
    <property type="term" value="F:DNA binding"/>
    <property type="evidence" value="ECO:0007669"/>
    <property type="project" value="InterPro"/>
</dbReference>
<sequence length="108" mass="12377">MKKFSIFLKELRNSAWINQGQLAEIMGVSVLLITLIETNKKEPSKKFINTLAQRLDVKAASILPLISDEDIDVNLLTWLEKKIISLVDDLQLFLIQKKAHKLLEYVQA</sequence>
<accession>K1Z565</accession>
<dbReference type="AlphaFoldDB" id="K1Z565"/>
<comment type="caution">
    <text evidence="2">The sequence shown here is derived from an EMBL/GenBank/DDBJ whole genome shotgun (WGS) entry which is preliminary data.</text>
</comment>
<reference evidence="2" key="1">
    <citation type="journal article" date="2012" name="Science">
        <title>Fermentation, hydrogen, and sulfur metabolism in multiple uncultivated bacterial phyla.</title>
        <authorList>
            <person name="Wrighton K.C."/>
            <person name="Thomas B.C."/>
            <person name="Sharon I."/>
            <person name="Miller C.S."/>
            <person name="Castelle C.J."/>
            <person name="VerBerkmoes N.C."/>
            <person name="Wilkins M.J."/>
            <person name="Hettich R.L."/>
            <person name="Lipton M.S."/>
            <person name="Williams K.H."/>
            <person name="Long P.E."/>
            <person name="Banfield J.F."/>
        </authorList>
    </citation>
    <scope>NUCLEOTIDE SEQUENCE [LARGE SCALE GENOMIC DNA]</scope>
</reference>
<dbReference type="PROSITE" id="PS50943">
    <property type="entry name" value="HTH_CROC1"/>
    <property type="match status" value="1"/>
</dbReference>
<dbReference type="SMART" id="SM00530">
    <property type="entry name" value="HTH_XRE"/>
    <property type="match status" value="1"/>
</dbReference>
<name>K1Z565_9BACT</name>
<evidence type="ECO:0000313" key="2">
    <source>
        <dbReference type="EMBL" id="EKD44431.1"/>
    </source>
</evidence>
<protein>
    <recommendedName>
        <fullName evidence="1">HTH cro/C1-type domain-containing protein</fullName>
    </recommendedName>
</protein>
<feature type="domain" description="HTH cro/C1-type" evidence="1">
    <location>
        <begin position="8"/>
        <end position="62"/>
    </location>
</feature>
<dbReference type="InterPro" id="IPR001387">
    <property type="entry name" value="Cro/C1-type_HTH"/>
</dbReference>
<organism evidence="2">
    <name type="scientific">uncultured bacterium</name>
    <name type="common">gcode 4</name>
    <dbReference type="NCBI Taxonomy" id="1234023"/>
    <lineage>
        <taxon>Bacteria</taxon>
        <taxon>environmental samples</taxon>
    </lineage>
</organism>
<proteinExistence type="predicted"/>